<comment type="caution">
    <text evidence="8">The sequence shown here is derived from an EMBL/GenBank/DDBJ whole genome shotgun (WGS) entry which is preliminary data.</text>
</comment>
<evidence type="ECO:0000313" key="8">
    <source>
        <dbReference type="EMBL" id="KAK5647002.1"/>
    </source>
</evidence>
<protein>
    <recommendedName>
        <fullName evidence="6">Carboxylic ester hydrolase</fullName>
        <ecNumber evidence="6">3.1.1.-</ecNumber>
    </recommendedName>
</protein>
<dbReference type="PROSITE" id="PS00941">
    <property type="entry name" value="CARBOXYLESTERASE_B_2"/>
    <property type="match status" value="1"/>
</dbReference>
<keyword evidence="6" id="KW-0732">Signal</keyword>
<evidence type="ECO:0000313" key="9">
    <source>
        <dbReference type="Proteomes" id="UP001329430"/>
    </source>
</evidence>
<keyword evidence="4" id="KW-1015">Disulfide bond</keyword>
<comment type="similarity">
    <text evidence="1 6">Belongs to the type-B carboxylesterase/lipase family.</text>
</comment>
<sequence length="565" mass="62838">MKYQALLFSVLFVCGNCRDDGPEVLINQGKIKGKFWTSRQGKTFSAFLSIPYAQPPIGDLRFKPPVAAGPWNGTLDGTNDHAVCPQRNIYTRSEIIEGEEDCLYLNVYTPQLDVSETSTYAVMVFFHGGGWLCGGGNSYWYGPDVLLDKDIVLVIPNYRLGALGFLSTGDELVPGNNGLKDQSFALKWVSENIAKFGGNPNQVTLFGESAGGASAHYHMLSPLSIGLFHGVISQSGTAHVPWALAKPGNGAKQTIKLAESLGCSTSNSAEIVKCLKKIDPHTLVSKDKVFMEWDTDPMIPFPPVIEPKSPGAFLSQHPTDIIRSGKSAPVPWITGLNTEDGALRAPGIYANPHLVKQLDTNFNKIVPISLFYKNTCTNSDYISKKLREFYIGDKKVDKSSRYGVIDLFTDGWFLHGADESVRQHTKHTNTPVYYYLFGHNGVASFSQIFGDPYQRYGVCHADELQYLFPVGDSLFPNQKQDELDKRMIELVTSLWTNFAKFGDPTPELNNVIHTKWESVKSKEDFEYYYIGGGGVHAAKSLLPKRTHFWRSLQIKWNTMCAKDEL</sequence>
<dbReference type="Gene3D" id="3.40.50.1820">
    <property type="entry name" value="alpha/beta hydrolase"/>
    <property type="match status" value="1"/>
</dbReference>
<dbReference type="InterPro" id="IPR029058">
    <property type="entry name" value="AB_hydrolase_fold"/>
</dbReference>
<dbReference type="InterPro" id="IPR019819">
    <property type="entry name" value="Carboxylesterase_B_CS"/>
</dbReference>
<feature type="chain" id="PRO_5042672424" description="Carboxylic ester hydrolase" evidence="6">
    <location>
        <begin position="18"/>
        <end position="565"/>
    </location>
</feature>
<dbReference type="InterPro" id="IPR002018">
    <property type="entry name" value="CarbesteraseB"/>
</dbReference>
<feature type="domain" description="Carboxylesterase type B" evidence="7">
    <location>
        <begin position="22"/>
        <end position="549"/>
    </location>
</feature>
<dbReference type="EMBL" id="JAVRBK010000003">
    <property type="protein sequence ID" value="KAK5647002.1"/>
    <property type="molecule type" value="Genomic_DNA"/>
</dbReference>
<dbReference type="PANTHER" id="PTHR43142">
    <property type="entry name" value="CARBOXYLIC ESTER HYDROLASE"/>
    <property type="match status" value="1"/>
</dbReference>
<evidence type="ECO:0000256" key="4">
    <source>
        <dbReference type="ARBA" id="ARBA00023157"/>
    </source>
</evidence>
<keyword evidence="3 6" id="KW-0378">Hydrolase</keyword>
<keyword evidence="2" id="KW-0719">Serine esterase</keyword>
<evidence type="ECO:0000256" key="6">
    <source>
        <dbReference type="RuleBase" id="RU361235"/>
    </source>
</evidence>
<evidence type="ECO:0000256" key="5">
    <source>
        <dbReference type="ARBA" id="ARBA00023180"/>
    </source>
</evidence>
<dbReference type="SUPFAM" id="SSF53474">
    <property type="entry name" value="alpha/beta-Hydrolases"/>
    <property type="match status" value="1"/>
</dbReference>
<dbReference type="Proteomes" id="UP001329430">
    <property type="component" value="Chromosome 3"/>
</dbReference>
<dbReference type="PROSITE" id="PS00122">
    <property type="entry name" value="CARBOXYLESTERASE_B_1"/>
    <property type="match status" value="1"/>
</dbReference>
<name>A0AAN7ZLK4_9COLE</name>
<reference evidence="8 9" key="1">
    <citation type="journal article" date="2024" name="Insects">
        <title>An Improved Chromosome-Level Genome Assembly of the Firefly Pyrocoelia pectoralis.</title>
        <authorList>
            <person name="Fu X."/>
            <person name="Meyer-Rochow V.B."/>
            <person name="Ballantyne L."/>
            <person name="Zhu X."/>
        </authorList>
    </citation>
    <scope>NUCLEOTIDE SEQUENCE [LARGE SCALE GENOMIC DNA]</scope>
    <source>
        <strain evidence="8">XCY_ONT2</strain>
    </source>
</reference>
<dbReference type="GO" id="GO:0052689">
    <property type="term" value="F:carboxylic ester hydrolase activity"/>
    <property type="evidence" value="ECO:0007669"/>
    <property type="project" value="UniProtKB-KW"/>
</dbReference>
<dbReference type="Pfam" id="PF00135">
    <property type="entry name" value="COesterase"/>
    <property type="match status" value="1"/>
</dbReference>
<keyword evidence="9" id="KW-1185">Reference proteome</keyword>
<dbReference type="AlphaFoldDB" id="A0AAN7ZLK4"/>
<accession>A0AAN7ZLK4</accession>
<evidence type="ECO:0000256" key="1">
    <source>
        <dbReference type="ARBA" id="ARBA00005964"/>
    </source>
</evidence>
<dbReference type="InterPro" id="IPR019826">
    <property type="entry name" value="Carboxylesterase_B_AS"/>
</dbReference>
<evidence type="ECO:0000256" key="2">
    <source>
        <dbReference type="ARBA" id="ARBA00022487"/>
    </source>
</evidence>
<keyword evidence="5" id="KW-0325">Glycoprotein</keyword>
<evidence type="ECO:0000256" key="3">
    <source>
        <dbReference type="ARBA" id="ARBA00022801"/>
    </source>
</evidence>
<evidence type="ECO:0000259" key="7">
    <source>
        <dbReference type="Pfam" id="PF00135"/>
    </source>
</evidence>
<feature type="signal peptide" evidence="6">
    <location>
        <begin position="1"/>
        <end position="17"/>
    </location>
</feature>
<dbReference type="PANTHER" id="PTHR43142:SF1">
    <property type="entry name" value="CARBOXYLIC ESTER HYDROLASE"/>
    <property type="match status" value="1"/>
</dbReference>
<gene>
    <name evidence="8" type="ORF">RI129_005466</name>
</gene>
<organism evidence="8 9">
    <name type="scientific">Pyrocoelia pectoralis</name>
    <dbReference type="NCBI Taxonomy" id="417401"/>
    <lineage>
        <taxon>Eukaryota</taxon>
        <taxon>Metazoa</taxon>
        <taxon>Ecdysozoa</taxon>
        <taxon>Arthropoda</taxon>
        <taxon>Hexapoda</taxon>
        <taxon>Insecta</taxon>
        <taxon>Pterygota</taxon>
        <taxon>Neoptera</taxon>
        <taxon>Endopterygota</taxon>
        <taxon>Coleoptera</taxon>
        <taxon>Polyphaga</taxon>
        <taxon>Elateriformia</taxon>
        <taxon>Elateroidea</taxon>
        <taxon>Lampyridae</taxon>
        <taxon>Lampyrinae</taxon>
        <taxon>Pyrocoelia</taxon>
    </lineage>
</organism>
<dbReference type="EC" id="3.1.1.-" evidence="6"/>
<proteinExistence type="inferred from homology"/>